<dbReference type="RefSeq" id="WP_310344321.1">
    <property type="nucleotide sequence ID" value="NZ_JAVDXQ010000003.1"/>
</dbReference>
<organism evidence="5 6">
    <name type="scientific">Pelomonas aquatica</name>
    <dbReference type="NCBI Taxonomy" id="431058"/>
    <lineage>
        <taxon>Bacteria</taxon>
        <taxon>Pseudomonadati</taxon>
        <taxon>Pseudomonadota</taxon>
        <taxon>Betaproteobacteria</taxon>
        <taxon>Burkholderiales</taxon>
        <taxon>Sphaerotilaceae</taxon>
        <taxon>Roseateles</taxon>
    </lineage>
</organism>
<comment type="similarity">
    <text evidence="4">Belongs to the NapD family.</text>
</comment>
<comment type="subcellular location">
    <subcellularLocation>
        <location evidence="1 4">Cytoplasm</location>
    </subcellularLocation>
</comment>
<evidence type="ECO:0000256" key="3">
    <source>
        <dbReference type="ARBA" id="ARBA00023186"/>
    </source>
</evidence>
<comment type="caution">
    <text evidence="5">The sequence shown here is derived from an EMBL/GenBank/DDBJ whole genome shotgun (WGS) entry which is preliminary data.</text>
</comment>
<dbReference type="Gene3D" id="3.30.70.920">
    <property type="match status" value="1"/>
</dbReference>
<accession>A0ABU1Z836</accession>
<evidence type="ECO:0000313" key="5">
    <source>
        <dbReference type="EMBL" id="MDR7296786.1"/>
    </source>
</evidence>
<dbReference type="EMBL" id="JAVDXQ010000003">
    <property type="protein sequence ID" value="MDR7296786.1"/>
    <property type="molecule type" value="Genomic_DNA"/>
</dbReference>
<dbReference type="PANTHER" id="PTHR38603">
    <property type="entry name" value="CHAPERONE NAPD"/>
    <property type="match status" value="1"/>
</dbReference>
<name>A0ABU1Z836_9BURK</name>
<dbReference type="Proteomes" id="UP001180536">
    <property type="component" value="Unassembled WGS sequence"/>
</dbReference>
<keyword evidence="2 4" id="KW-0963">Cytoplasm</keyword>
<comment type="subunit">
    <text evidence="4">Interacts with the cytoplasmic NapA precursor.</text>
</comment>
<dbReference type="PANTHER" id="PTHR38603:SF1">
    <property type="entry name" value="CHAPERONE NAPD"/>
    <property type="match status" value="1"/>
</dbReference>
<evidence type="ECO:0000256" key="1">
    <source>
        <dbReference type="ARBA" id="ARBA00004496"/>
    </source>
</evidence>
<dbReference type="HAMAP" id="MF_02200">
    <property type="entry name" value="NapD"/>
    <property type="match status" value="1"/>
</dbReference>
<sequence>MSDELHITSLVVHAMPSHRTAVDALINALPGAQIHGVDANGKRVVTLEASTSAEILDQVATIRQAHGVLGVAMVYQHTESIESLNTELPHVHTT</sequence>
<dbReference type="InterPro" id="IPR005623">
    <property type="entry name" value="Chaperone_NapD_NO3_reduct"/>
</dbReference>
<evidence type="ECO:0000256" key="4">
    <source>
        <dbReference type="HAMAP-Rule" id="MF_02200"/>
    </source>
</evidence>
<protein>
    <recommendedName>
        <fullName evidence="4">Chaperone NapD</fullName>
    </recommendedName>
    <alternativeName>
        <fullName evidence="4">NapA signal peptide-binding chaperone NapD</fullName>
    </alternativeName>
</protein>
<proteinExistence type="inferred from homology"/>
<evidence type="ECO:0000256" key="2">
    <source>
        <dbReference type="ARBA" id="ARBA00022490"/>
    </source>
</evidence>
<dbReference type="Pfam" id="PF03927">
    <property type="entry name" value="NapD"/>
    <property type="match status" value="1"/>
</dbReference>
<keyword evidence="3 4" id="KW-0143">Chaperone</keyword>
<reference evidence="5 6" key="1">
    <citation type="submission" date="2023-07" db="EMBL/GenBank/DDBJ databases">
        <title>Sorghum-associated microbial communities from plants grown in Nebraska, USA.</title>
        <authorList>
            <person name="Schachtman D."/>
        </authorList>
    </citation>
    <scope>NUCLEOTIDE SEQUENCE [LARGE SCALE GENOMIC DNA]</scope>
    <source>
        <strain evidence="5 6">BE310</strain>
    </source>
</reference>
<evidence type="ECO:0000313" key="6">
    <source>
        <dbReference type="Proteomes" id="UP001180536"/>
    </source>
</evidence>
<comment type="function">
    <text evidence="4">Chaperone for NapA, the catalytic subunit of the periplasmic nitrate reductase. It binds directly and specifically to the twin-arginine signal peptide of NapA, preventing premature interaction with the Tat translocase and premature export.</text>
</comment>
<keyword evidence="6" id="KW-1185">Reference proteome</keyword>
<gene>
    <name evidence="4" type="primary">napD</name>
    <name evidence="5" type="ORF">J2X16_002133</name>
</gene>